<dbReference type="GO" id="GO:0003725">
    <property type="term" value="F:double-stranded RNA binding"/>
    <property type="evidence" value="ECO:0007669"/>
    <property type="project" value="InterPro"/>
</dbReference>
<dbReference type="InterPro" id="IPR017945">
    <property type="entry name" value="DHBP_synth_RibB-like_a/b_dom"/>
</dbReference>
<keyword evidence="4" id="KW-1185">Reference proteome</keyword>
<name>A0A319DWE0_9EURO</name>
<gene>
    <name evidence="3" type="ORF">BO71DRAFT_440128</name>
</gene>
<dbReference type="Pfam" id="PF01300">
    <property type="entry name" value="Sua5_yciO_yrdC"/>
    <property type="match status" value="1"/>
</dbReference>
<evidence type="ECO:0000313" key="4">
    <source>
        <dbReference type="Proteomes" id="UP000247810"/>
    </source>
</evidence>
<feature type="domain" description="YrdC-like" evidence="2">
    <location>
        <begin position="180"/>
        <end position="378"/>
    </location>
</feature>
<dbReference type="Gene3D" id="3.90.870.10">
    <property type="entry name" value="DHBP synthase"/>
    <property type="match status" value="1"/>
</dbReference>
<protein>
    <recommendedName>
        <fullName evidence="1">Threonylcarbamoyl-AMP synthase</fullName>
    </recommendedName>
</protein>
<dbReference type="VEuPathDB" id="FungiDB:BO71DRAFT_440128"/>
<dbReference type="InterPro" id="IPR006070">
    <property type="entry name" value="Sua5-like_dom"/>
</dbReference>
<evidence type="ECO:0000256" key="1">
    <source>
        <dbReference type="ARBA" id="ARBA00015492"/>
    </source>
</evidence>
<dbReference type="OrthoDB" id="4664297at2759"/>
<accession>A0A319DWE0</accession>
<sequence>MLSSSLQIHLSPSVTTTASFLSTTTTTTIAIKATITNSSSTPITLLNWSTPLDPHADIIGVFQVRDETTNETLSLPTINLSRRTTPFLDDLVEVPAEGAVETLATFARVPLTEGHRYAIQATGIWHALWEGPLERRGCRTDHHRDNKPAPLLFPSIPFPLHHLRPLYIPSLHPASPPNIPADALRVFHVLQNNGIALVPASVGHGLVATSPAALDRLFHAKRRKPHKKHALIGTYALHASIHDLPPREASIVRTLTVDLDLPLGVVGPFHPHHPLIQTLGEDVLERCTVDGTISMFVNGGPFQEELVRLCVAVGVPLLGSSANLTGTGTKVLVEDVEREIVEVAVVVVDYGRRPFEWPRASSTILDFRDVRVVRFGACYEARRLGMRWGGFGAWRCRRILGGRCSFRGMLKGEARVY</sequence>
<proteinExistence type="predicted"/>
<evidence type="ECO:0000259" key="2">
    <source>
        <dbReference type="PROSITE" id="PS51163"/>
    </source>
</evidence>
<organism evidence="3 4">
    <name type="scientific">Aspergillus ellipticus CBS 707.79</name>
    <dbReference type="NCBI Taxonomy" id="1448320"/>
    <lineage>
        <taxon>Eukaryota</taxon>
        <taxon>Fungi</taxon>
        <taxon>Dikarya</taxon>
        <taxon>Ascomycota</taxon>
        <taxon>Pezizomycotina</taxon>
        <taxon>Eurotiomycetes</taxon>
        <taxon>Eurotiomycetidae</taxon>
        <taxon>Eurotiales</taxon>
        <taxon>Aspergillaceae</taxon>
        <taxon>Aspergillus</taxon>
        <taxon>Aspergillus subgen. Circumdati</taxon>
    </lineage>
</organism>
<dbReference type="Proteomes" id="UP000247810">
    <property type="component" value="Unassembled WGS sequence"/>
</dbReference>
<dbReference type="SUPFAM" id="SSF55821">
    <property type="entry name" value="YrdC/RibB"/>
    <property type="match status" value="1"/>
</dbReference>
<dbReference type="Gene3D" id="2.60.40.2970">
    <property type="match status" value="1"/>
</dbReference>
<dbReference type="AlphaFoldDB" id="A0A319DWE0"/>
<dbReference type="PROSITE" id="PS51163">
    <property type="entry name" value="YRDC"/>
    <property type="match status" value="1"/>
</dbReference>
<reference evidence="3 4" key="1">
    <citation type="submission" date="2018-02" db="EMBL/GenBank/DDBJ databases">
        <title>The genomes of Aspergillus section Nigri reveals drivers in fungal speciation.</title>
        <authorList>
            <consortium name="DOE Joint Genome Institute"/>
            <person name="Vesth T.C."/>
            <person name="Nybo J."/>
            <person name="Theobald S."/>
            <person name="Brandl J."/>
            <person name="Frisvad J.C."/>
            <person name="Nielsen K.F."/>
            <person name="Lyhne E.K."/>
            <person name="Kogle M.E."/>
            <person name="Kuo A."/>
            <person name="Riley R."/>
            <person name="Clum A."/>
            <person name="Nolan M."/>
            <person name="Lipzen A."/>
            <person name="Salamov A."/>
            <person name="Henrissat B."/>
            <person name="Wiebenga A."/>
            <person name="De vries R.P."/>
            <person name="Grigoriev I.V."/>
            <person name="Mortensen U.H."/>
            <person name="Andersen M.R."/>
            <person name="Baker S.E."/>
        </authorList>
    </citation>
    <scope>NUCLEOTIDE SEQUENCE [LARGE SCALE GENOMIC DNA]</scope>
    <source>
        <strain evidence="3 4">CBS 707.79</strain>
    </source>
</reference>
<dbReference type="EMBL" id="KZ825849">
    <property type="protein sequence ID" value="PYH95713.1"/>
    <property type="molecule type" value="Genomic_DNA"/>
</dbReference>
<evidence type="ECO:0000313" key="3">
    <source>
        <dbReference type="EMBL" id="PYH95713.1"/>
    </source>
</evidence>